<dbReference type="AlphaFoldDB" id="A0A147BTN4"/>
<dbReference type="InterPro" id="IPR004244">
    <property type="entry name" value="Transposase_22"/>
</dbReference>
<sequence>MSILLSIVQVLLTAAYATTSPGHLHGHFFDCDGLWIDPACDSTTIPVAPTIKSPRLAYNVYGVWQPGTSPNSCLDAWLLKLVSRRGQLGHGIALEATMSILLSIVQVGYVPNSHCHRSNDPCLIAVSCPYDVSECRRRLFVLLAQSAHAVYLALLTLQLSGDIETNPGPDSVDTQVANILSIVTRIETGQSHMLTEIKKLQDAQSSTDVAIKNLKEKVAAKEADLSSMRTASDGSGSSSEFSNKIASELSEVNARCDDAENRLRRSNLLFFGIPDLQNETWIQSEATILSFCEQRLRIKLDPNDLERSHRLGKFLPNKNRPIIVKFLRYKDRQNILSSGFKLKDSEYAIREDLSDAVRTARNKLYLFARSQNETFKIRYDKLHMNNKCYKYDVTSDSVIEVSR</sequence>
<evidence type="ECO:0000256" key="1">
    <source>
        <dbReference type="SAM" id="Coils"/>
    </source>
</evidence>
<reference evidence="3" key="1">
    <citation type="journal article" date="2018" name="PLoS Negl. Trop. Dis.">
        <title>Sialome diversity of ticks revealed by RNAseq of single tick salivary glands.</title>
        <authorList>
            <person name="Perner J."/>
            <person name="Kropackova S."/>
            <person name="Kopacek P."/>
            <person name="Ribeiro J.M."/>
        </authorList>
    </citation>
    <scope>NUCLEOTIDE SEQUENCE</scope>
    <source>
        <strain evidence="3">Siblings of single egg batch collected in Ceske Budejovice</strain>
        <tissue evidence="3">Salivary glands</tissue>
    </source>
</reference>
<evidence type="ECO:0000256" key="2">
    <source>
        <dbReference type="SAM" id="SignalP"/>
    </source>
</evidence>
<protein>
    <submittedName>
        <fullName evidence="3">Putative tick transposon</fullName>
    </submittedName>
</protein>
<name>A0A147BTN4_IXORI</name>
<accession>A0A147BTN4</accession>
<feature type="signal peptide" evidence="2">
    <location>
        <begin position="1"/>
        <end position="17"/>
    </location>
</feature>
<proteinExistence type="predicted"/>
<keyword evidence="1" id="KW-0175">Coiled coil</keyword>
<feature type="coiled-coil region" evidence="1">
    <location>
        <begin position="211"/>
        <end position="269"/>
    </location>
</feature>
<dbReference type="Gene3D" id="3.30.70.1820">
    <property type="entry name" value="L1 transposable element, RRM domain"/>
    <property type="match status" value="1"/>
</dbReference>
<dbReference type="PANTHER" id="PTHR11505">
    <property type="entry name" value="L1 TRANSPOSABLE ELEMENT-RELATED"/>
    <property type="match status" value="1"/>
</dbReference>
<keyword evidence="2" id="KW-0732">Signal</keyword>
<evidence type="ECO:0000313" key="3">
    <source>
        <dbReference type="EMBL" id="JAR93842.1"/>
    </source>
</evidence>
<feature type="chain" id="PRO_5007542854" evidence="2">
    <location>
        <begin position="18"/>
        <end position="403"/>
    </location>
</feature>
<organism evidence="3">
    <name type="scientific">Ixodes ricinus</name>
    <name type="common">Common tick</name>
    <name type="synonym">Acarus ricinus</name>
    <dbReference type="NCBI Taxonomy" id="34613"/>
    <lineage>
        <taxon>Eukaryota</taxon>
        <taxon>Metazoa</taxon>
        <taxon>Ecdysozoa</taxon>
        <taxon>Arthropoda</taxon>
        <taxon>Chelicerata</taxon>
        <taxon>Arachnida</taxon>
        <taxon>Acari</taxon>
        <taxon>Parasitiformes</taxon>
        <taxon>Ixodida</taxon>
        <taxon>Ixodoidea</taxon>
        <taxon>Ixodidae</taxon>
        <taxon>Ixodinae</taxon>
        <taxon>Ixodes</taxon>
    </lineage>
</organism>
<dbReference type="EMBL" id="GEGO01001562">
    <property type="protein sequence ID" value="JAR93842.1"/>
    <property type="molecule type" value="Transcribed_RNA"/>
</dbReference>